<dbReference type="EMBL" id="QGEG01000006">
    <property type="protein sequence ID" value="PWL37356.1"/>
    <property type="molecule type" value="Genomic_DNA"/>
</dbReference>
<comment type="caution">
    <text evidence="2">The sequence shown here is derived from an EMBL/GenBank/DDBJ whole genome shotgun (WGS) entry which is preliminary data.</text>
</comment>
<dbReference type="InterPro" id="IPR013096">
    <property type="entry name" value="Cupin_2"/>
</dbReference>
<dbReference type="AlphaFoldDB" id="A0A316KUN6"/>
<evidence type="ECO:0000259" key="1">
    <source>
        <dbReference type="Pfam" id="PF07883"/>
    </source>
</evidence>
<sequence>MYTVKDTIKNQEFNKVKIEKLTKTDTLEILGISLEKDATFPEHTSPTDAQLVMLEGNIDFHIQGRTFHITEQQHFSFPKEIPHWVKANENSKFLIIR</sequence>
<dbReference type="Gene3D" id="2.60.120.10">
    <property type="entry name" value="Jelly Rolls"/>
    <property type="match status" value="1"/>
</dbReference>
<dbReference type="PANTHER" id="PTHR37694:SF1">
    <property type="entry name" value="SLR8022 PROTEIN"/>
    <property type="match status" value="1"/>
</dbReference>
<dbReference type="SUPFAM" id="SSF51182">
    <property type="entry name" value="RmlC-like cupins"/>
    <property type="match status" value="1"/>
</dbReference>
<dbReference type="OrthoDB" id="1121094at2"/>
<dbReference type="InterPro" id="IPR014710">
    <property type="entry name" value="RmlC-like_jellyroll"/>
</dbReference>
<protein>
    <recommendedName>
        <fullName evidence="1">Cupin type-2 domain-containing protein</fullName>
    </recommendedName>
</protein>
<feature type="domain" description="Cupin type-2" evidence="1">
    <location>
        <begin position="34"/>
        <end position="91"/>
    </location>
</feature>
<evidence type="ECO:0000313" key="3">
    <source>
        <dbReference type="Proteomes" id="UP000245762"/>
    </source>
</evidence>
<dbReference type="InterPro" id="IPR011051">
    <property type="entry name" value="RmlC_Cupin_sf"/>
</dbReference>
<dbReference type="PANTHER" id="PTHR37694">
    <property type="entry name" value="SLR8022 PROTEIN"/>
    <property type="match status" value="1"/>
</dbReference>
<gene>
    <name evidence="2" type="ORF">DKG77_16435</name>
</gene>
<reference evidence="2 3" key="1">
    <citation type="submission" date="2018-05" db="EMBL/GenBank/DDBJ databases">
        <title>Complete genome sequence of Flagellimonas aquimarina ECD12 isolated from seaweed Ecklonia cava.</title>
        <authorList>
            <person name="Choi S."/>
            <person name="Seong C."/>
        </authorList>
    </citation>
    <scope>NUCLEOTIDE SEQUENCE [LARGE SCALE GENOMIC DNA]</scope>
    <source>
        <strain evidence="2 3">ECD12</strain>
    </source>
</reference>
<keyword evidence="3" id="KW-1185">Reference proteome</keyword>
<dbReference type="Pfam" id="PF07883">
    <property type="entry name" value="Cupin_2"/>
    <property type="match status" value="1"/>
</dbReference>
<organism evidence="2 3">
    <name type="scientific">Flagellimonas aquimarina</name>
    <dbReference type="NCBI Taxonomy" id="2201895"/>
    <lineage>
        <taxon>Bacteria</taxon>
        <taxon>Pseudomonadati</taxon>
        <taxon>Bacteroidota</taxon>
        <taxon>Flavobacteriia</taxon>
        <taxon>Flavobacteriales</taxon>
        <taxon>Flavobacteriaceae</taxon>
        <taxon>Flagellimonas</taxon>
    </lineage>
</organism>
<name>A0A316KUN6_9FLAO</name>
<evidence type="ECO:0000313" key="2">
    <source>
        <dbReference type="EMBL" id="PWL37356.1"/>
    </source>
</evidence>
<accession>A0A316KUN6</accession>
<dbReference type="Proteomes" id="UP000245762">
    <property type="component" value="Unassembled WGS sequence"/>
</dbReference>
<dbReference type="RefSeq" id="WP_109665622.1">
    <property type="nucleotide sequence ID" value="NZ_QGEG01000006.1"/>
</dbReference>
<proteinExistence type="predicted"/>